<dbReference type="AlphaFoldDB" id="A0A0M0LPU0"/>
<accession>A0A0M0LPU0</accession>
<dbReference type="GO" id="GO:0031267">
    <property type="term" value="F:small GTPase binding"/>
    <property type="evidence" value="ECO:0007669"/>
    <property type="project" value="TreeGrafter"/>
</dbReference>
<dbReference type="GO" id="GO:0048471">
    <property type="term" value="C:perinuclear region of cytoplasm"/>
    <property type="evidence" value="ECO:0007669"/>
    <property type="project" value="TreeGrafter"/>
</dbReference>
<evidence type="ECO:0000313" key="5">
    <source>
        <dbReference type="EMBL" id="KOO53006.1"/>
    </source>
</evidence>
<dbReference type="GO" id="GO:0006913">
    <property type="term" value="P:nucleocytoplasmic transport"/>
    <property type="evidence" value="ECO:0007669"/>
    <property type="project" value="TreeGrafter"/>
</dbReference>
<dbReference type="Pfam" id="PF13516">
    <property type="entry name" value="LRR_6"/>
    <property type="match status" value="2"/>
</dbReference>
<dbReference type="InterPro" id="IPR001611">
    <property type="entry name" value="Leu-rich_rpt"/>
</dbReference>
<dbReference type="SMART" id="SM00368">
    <property type="entry name" value="LRR_RI"/>
    <property type="match status" value="4"/>
</dbReference>
<dbReference type="GO" id="GO:0005634">
    <property type="term" value="C:nucleus"/>
    <property type="evidence" value="ECO:0007669"/>
    <property type="project" value="TreeGrafter"/>
</dbReference>
<gene>
    <name evidence="5" type="ORF">Ctob_016174</name>
</gene>
<evidence type="ECO:0000313" key="6">
    <source>
        <dbReference type="Proteomes" id="UP000037460"/>
    </source>
</evidence>
<keyword evidence="6" id="KW-1185">Reference proteome</keyword>
<evidence type="ECO:0000256" key="2">
    <source>
        <dbReference type="ARBA" id="ARBA00022614"/>
    </source>
</evidence>
<protein>
    <recommendedName>
        <fullName evidence="7">Protein nlrc3</fullName>
    </recommendedName>
</protein>
<name>A0A0M0LPU0_9EUKA</name>
<dbReference type="InterPro" id="IPR027038">
    <property type="entry name" value="RanGap"/>
</dbReference>
<organism evidence="5 6">
    <name type="scientific">Chrysochromulina tobinii</name>
    <dbReference type="NCBI Taxonomy" id="1460289"/>
    <lineage>
        <taxon>Eukaryota</taxon>
        <taxon>Haptista</taxon>
        <taxon>Haptophyta</taxon>
        <taxon>Prymnesiophyceae</taxon>
        <taxon>Prymnesiales</taxon>
        <taxon>Chrysochromulinaceae</taxon>
        <taxon>Chrysochromulina</taxon>
    </lineage>
</organism>
<dbReference type="Gene3D" id="3.80.10.10">
    <property type="entry name" value="Ribonuclease Inhibitor"/>
    <property type="match status" value="1"/>
</dbReference>
<proteinExistence type="predicted"/>
<dbReference type="PANTHER" id="PTHR24113:SF12">
    <property type="entry name" value="RAN GTPASE-ACTIVATING PROTEIN 1"/>
    <property type="match status" value="1"/>
</dbReference>
<evidence type="ECO:0000256" key="1">
    <source>
        <dbReference type="ARBA" id="ARBA00022468"/>
    </source>
</evidence>
<feature type="region of interest" description="Disordered" evidence="4">
    <location>
        <begin position="266"/>
        <end position="289"/>
    </location>
</feature>
<feature type="non-terminal residue" evidence="5">
    <location>
        <position position="313"/>
    </location>
</feature>
<evidence type="ECO:0000256" key="3">
    <source>
        <dbReference type="ARBA" id="ARBA00022737"/>
    </source>
</evidence>
<feature type="region of interest" description="Disordered" evidence="4">
    <location>
        <begin position="28"/>
        <end position="59"/>
    </location>
</feature>
<reference evidence="6" key="1">
    <citation type="journal article" date="2015" name="PLoS Genet.">
        <title>Genome Sequence and Transcriptome Analyses of Chrysochromulina tobin: Metabolic Tools for Enhanced Algal Fitness in the Prominent Order Prymnesiales (Haptophyceae).</title>
        <authorList>
            <person name="Hovde B.T."/>
            <person name="Deodato C.R."/>
            <person name="Hunsperger H.M."/>
            <person name="Ryken S.A."/>
            <person name="Yost W."/>
            <person name="Jha R.K."/>
            <person name="Patterson J."/>
            <person name="Monnat R.J. Jr."/>
            <person name="Barlow S.B."/>
            <person name="Starkenburg S.R."/>
            <person name="Cattolico R.A."/>
        </authorList>
    </citation>
    <scope>NUCLEOTIDE SEQUENCE</scope>
    <source>
        <strain evidence="6">CCMP291</strain>
    </source>
</reference>
<dbReference type="OrthoDB" id="120976at2759"/>
<dbReference type="InterPro" id="IPR032675">
    <property type="entry name" value="LRR_dom_sf"/>
</dbReference>
<keyword evidence="1" id="KW-0343">GTPase activation</keyword>
<dbReference type="EMBL" id="JWZX01000424">
    <property type="protein sequence ID" value="KOO53006.1"/>
    <property type="molecule type" value="Genomic_DNA"/>
</dbReference>
<keyword evidence="3" id="KW-0677">Repeat</keyword>
<keyword evidence="2" id="KW-0433">Leucine-rich repeat</keyword>
<dbReference type="SUPFAM" id="SSF52047">
    <property type="entry name" value="RNI-like"/>
    <property type="match status" value="1"/>
</dbReference>
<dbReference type="GO" id="GO:0005829">
    <property type="term" value="C:cytosol"/>
    <property type="evidence" value="ECO:0007669"/>
    <property type="project" value="TreeGrafter"/>
</dbReference>
<comment type="caution">
    <text evidence="5">The sequence shown here is derived from an EMBL/GenBank/DDBJ whole genome shotgun (WGS) entry which is preliminary data.</text>
</comment>
<dbReference type="Proteomes" id="UP000037460">
    <property type="component" value="Unassembled WGS sequence"/>
</dbReference>
<evidence type="ECO:0008006" key="7">
    <source>
        <dbReference type="Google" id="ProtNLM"/>
    </source>
</evidence>
<sequence>MLSLARVEREVAAAANRLAAMDLGEGGESLTQTASNRRAAREELARRTKATANDENDEKLHASREAIDAYARAAEGAKRNAVRLAAVLEREVAMGNAGRSRDILEQRVSAANAAAAALQNSLVDNRVGDQGARALAQAMEAGALKHCSTLTLRQNRIGDPGVIAIAAALGAGAGKKLYTLRLDSNRWGDAGAIALAAAALNKALPVCEHLGLALNRISDRGVEVLTDVLARGALPACRWSWIRGNMARVELQEMYLSAFKGRRDEDKAGKAREDSLSEEKRQANQAEDGRLQLELLTTKATNAECDDECVANR</sequence>
<dbReference type="PANTHER" id="PTHR24113">
    <property type="entry name" value="RAN GTPASE-ACTIVATING PROTEIN 1"/>
    <property type="match status" value="1"/>
</dbReference>
<evidence type="ECO:0000256" key="4">
    <source>
        <dbReference type="SAM" id="MobiDB-lite"/>
    </source>
</evidence>
<dbReference type="GO" id="GO:0005096">
    <property type="term" value="F:GTPase activator activity"/>
    <property type="evidence" value="ECO:0007669"/>
    <property type="project" value="UniProtKB-KW"/>
</dbReference>